<dbReference type="AlphaFoldDB" id="I0KB81"/>
<dbReference type="KEGG" id="fae:FAES_3376"/>
<dbReference type="HOGENOM" id="CLU_731041_0_0_10"/>
<name>I0KB81_9BACT</name>
<gene>
    <name evidence="1" type="ORF">FAES_3376</name>
</gene>
<dbReference type="RefSeq" id="WP_015332483.1">
    <property type="nucleotide sequence ID" value="NC_020054.1"/>
</dbReference>
<dbReference type="Proteomes" id="UP000011058">
    <property type="component" value="Chromosome"/>
</dbReference>
<evidence type="ECO:0000313" key="1">
    <source>
        <dbReference type="EMBL" id="CCH01384.1"/>
    </source>
</evidence>
<organism evidence="1 2">
    <name type="scientific">Fibrella aestuarina BUZ 2</name>
    <dbReference type="NCBI Taxonomy" id="1166018"/>
    <lineage>
        <taxon>Bacteria</taxon>
        <taxon>Pseudomonadati</taxon>
        <taxon>Bacteroidota</taxon>
        <taxon>Cytophagia</taxon>
        <taxon>Cytophagales</taxon>
        <taxon>Spirosomataceae</taxon>
        <taxon>Fibrella</taxon>
    </lineage>
</organism>
<reference evidence="1 2" key="1">
    <citation type="journal article" date="2012" name="J. Bacteriol.">
        <title>Genome Sequence of Fibrella aestuarina BUZ 2T, a Filamentous Marine Bacterium.</title>
        <authorList>
            <person name="Filippini M."/>
            <person name="Qi W."/>
            <person name="Blom J."/>
            <person name="Goesmann A."/>
            <person name="Smits T.H."/>
            <person name="Bagheri H.C."/>
        </authorList>
    </citation>
    <scope>NUCLEOTIDE SEQUENCE [LARGE SCALE GENOMIC DNA]</scope>
    <source>
        <strain evidence="2">BUZ 2T</strain>
    </source>
</reference>
<accession>I0KB81</accession>
<dbReference type="eggNOG" id="ENOG502ZSQ9">
    <property type="taxonomic scope" value="Bacteria"/>
</dbReference>
<dbReference type="EMBL" id="HE796683">
    <property type="protein sequence ID" value="CCH01384.1"/>
    <property type="molecule type" value="Genomic_DNA"/>
</dbReference>
<sequence length="378" mass="44886">MHNFSVEIRDNYNKAHQDVAYLKRLDEYDLNRVSEYAEEQWMQHVQMAVNLMEGSPNYAYPESYKNGREVEYWLGIEYQTQRCLKVRQEIERIRTSKTQTVNTSLDQSERDIEIWEYHLRNFIHKATRYNISAVFSEVRPNFVFSAYFQDDIIQARGLYENFKTGLRKVLTTSGVNTDMYGRTIQARFLPMCKQYDTWYTVNKEETQIFEQYNPYALMWNVVESTIDEIAVYFPSPVNSTTAKTAQKSEQVSVENTLKPYIRIKQDRIKQIQQQLGFDLDDENKKRLESLLNLEDLTEKIHTKTAAKVLGDYFRQVFEAGHINPKDYTKDQVGEWLTFWFVKTNGKSLKPSTFLTYLHMTDNNPKLAHDKITRIMYRK</sequence>
<evidence type="ECO:0000313" key="2">
    <source>
        <dbReference type="Proteomes" id="UP000011058"/>
    </source>
</evidence>
<keyword evidence="2" id="KW-1185">Reference proteome</keyword>
<proteinExistence type="predicted"/>
<protein>
    <submittedName>
        <fullName evidence="1">Uncharacterized protein</fullName>
    </submittedName>
</protein>